<dbReference type="AlphaFoldDB" id="A0A0K2BMT0"/>
<dbReference type="InterPro" id="IPR006058">
    <property type="entry name" value="2Fe2S_fd_BS"/>
</dbReference>
<dbReference type="PRINTS" id="PR00409">
    <property type="entry name" value="PHDIOXRDTASE"/>
</dbReference>
<dbReference type="PANTHER" id="PTHR47354:SF1">
    <property type="entry name" value="CARNITINE MONOOXYGENASE REDUCTASE SUBUNIT"/>
    <property type="match status" value="1"/>
</dbReference>
<dbReference type="InterPro" id="IPR012675">
    <property type="entry name" value="Beta-grasp_dom_sf"/>
</dbReference>
<evidence type="ECO:0000259" key="11">
    <source>
        <dbReference type="PROSITE" id="PS51384"/>
    </source>
</evidence>
<dbReference type="PROSITE" id="PS00197">
    <property type="entry name" value="2FE2S_FER_1"/>
    <property type="match status" value="1"/>
</dbReference>
<dbReference type="SUPFAM" id="SSF63380">
    <property type="entry name" value="Riboflavin synthase domain-like"/>
    <property type="match status" value="1"/>
</dbReference>
<evidence type="ECO:0000256" key="7">
    <source>
        <dbReference type="ARBA" id="ARBA00023004"/>
    </source>
</evidence>
<gene>
    <name evidence="12" type="primary">bhbA3</name>
</gene>
<dbReference type="InterPro" id="IPR017896">
    <property type="entry name" value="4Fe4S_Fe-S-bd"/>
</dbReference>
<dbReference type="PROSITE" id="PS51379">
    <property type="entry name" value="4FE4S_FER_2"/>
    <property type="match status" value="1"/>
</dbReference>
<evidence type="ECO:0000256" key="4">
    <source>
        <dbReference type="ARBA" id="ARBA00022714"/>
    </source>
</evidence>
<proteinExistence type="predicted"/>
<dbReference type="InterPro" id="IPR054582">
    <property type="entry name" value="DmmA-like_N"/>
</dbReference>
<dbReference type="GO" id="GO:0046872">
    <property type="term" value="F:metal ion binding"/>
    <property type="evidence" value="ECO:0007669"/>
    <property type="project" value="UniProtKB-KW"/>
</dbReference>
<dbReference type="Pfam" id="PF12838">
    <property type="entry name" value="Fer4_7"/>
    <property type="match status" value="1"/>
</dbReference>
<dbReference type="InterPro" id="IPR017900">
    <property type="entry name" value="4Fe4S_Fe_S_CS"/>
</dbReference>
<dbReference type="InterPro" id="IPR036010">
    <property type="entry name" value="2Fe-2S_ferredoxin-like_sf"/>
</dbReference>
<dbReference type="CDD" id="cd00207">
    <property type="entry name" value="fer2"/>
    <property type="match status" value="1"/>
</dbReference>
<dbReference type="InterPro" id="IPR017927">
    <property type="entry name" value="FAD-bd_FR_type"/>
</dbReference>
<comment type="cofactor">
    <cofactor evidence="1">
        <name>FMN</name>
        <dbReference type="ChEBI" id="CHEBI:58210"/>
    </cofactor>
</comment>
<dbReference type="PANTHER" id="PTHR47354">
    <property type="entry name" value="NADH OXIDOREDUCTASE HCR"/>
    <property type="match status" value="1"/>
</dbReference>
<keyword evidence="8" id="KW-0411">Iron-sulfur</keyword>
<evidence type="ECO:0000256" key="2">
    <source>
        <dbReference type="ARBA" id="ARBA00022630"/>
    </source>
</evidence>
<name>A0A0K2BMT0_9BURK</name>
<feature type="domain" description="2Fe-2S ferredoxin-type" evidence="9">
    <location>
        <begin position="986"/>
        <end position="1071"/>
    </location>
</feature>
<evidence type="ECO:0000256" key="1">
    <source>
        <dbReference type="ARBA" id="ARBA00001917"/>
    </source>
</evidence>
<evidence type="ECO:0000256" key="8">
    <source>
        <dbReference type="ARBA" id="ARBA00023014"/>
    </source>
</evidence>
<dbReference type="Gene3D" id="2.40.30.10">
    <property type="entry name" value="Translation factors"/>
    <property type="match status" value="1"/>
</dbReference>
<dbReference type="Pfam" id="PF22290">
    <property type="entry name" value="DmmA-like_N"/>
    <property type="match status" value="1"/>
</dbReference>
<dbReference type="SUPFAM" id="SSF52343">
    <property type="entry name" value="Ferredoxin reductase-like, C-terminal NADP-linked domain"/>
    <property type="match status" value="1"/>
</dbReference>
<evidence type="ECO:0000259" key="9">
    <source>
        <dbReference type="PROSITE" id="PS51085"/>
    </source>
</evidence>
<organism evidence="12">
    <name type="scientific">Delftia sp. EOB-17</name>
    <dbReference type="NCBI Taxonomy" id="1702119"/>
    <lineage>
        <taxon>Bacteria</taxon>
        <taxon>Pseudomonadati</taxon>
        <taxon>Pseudomonadota</taxon>
        <taxon>Betaproteobacteria</taxon>
        <taxon>Burkholderiales</taxon>
        <taxon>Comamonadaceae</taxon>
        <taxon>Delftia</taxon>
    </lineage>
</organism>
<keyword evidence="7" id="KW-0408">Iron</keyword>
<feature type="domain" description="4Fe-4S ferredoxin-type" evidence="10">
    <location>
        <begin position="548"/>
        <end position="578"/>
    </location>
</feature>
<dbReference type="SUPFAM" id="SSF54862">
    <property type="entry name" value="4Fe-4S ferredoxins"/>
    <property type="match status" value="1"/>
</dbReference>
<evidence type="ECO:0000259" key="10">
    <source>
        <dbReference type="PROSITE" id="PS51379"/>
    </source>
</evidence>
<evidence type="ECO:0000313" key="12">
    <source>
        <dbReference type="EMBL" id="AKZ66507.1"/>
    </source>
</evidence>
<dbReference type="Pfam" id="PF00111">
    <property type="entry name" value="Fer2"/>
    <property type="match status" value="1"/>
</dbReference>
<dbReference type="InterPro" id="IPR017938">
    <property type="entry name" value="Riboflavin_synthase-like_b-brl"/>
</dbReference>
<keyword evidence="2" id="KW-0285">Flavoprotein</keyword>
<keyword evidence="4" id="KW-0001">2Fe-2S</keyword>
<dbReference type="PROSITE" id="PS51384">
    <property type="entry name" value="FAD_FR"/>
    <property type="match status" value="1"/>
</dbReference>
<dbReference type="Gene3D" id="3.40.50.80">
    <property type="entry name" value="Nucleotide-binding domain of ferredoxin-NADP reductase (FNR) module"/>
    <property type="match status" value="1"/>
</dbReference>
<dbReference type="Gene3D" id="3.10.20.30">
    <property type="match status" value="1"/>
</dbReference>
<dbReference type="PROSITE" id="PS51085">
    <property type="entry name" value="2FE2S_FER_2"/>
    <property type="match status" value="1"/>
</dbReference>
<reference evidence="12" key="1">
    <citation type="journal article" date="2015" name="Biotechnol. Lett.">
        <title>Reductive dehalogenation of 3,5-dibromo-4-hydroxybenzoate by an aerobic strain of Delftia sp. EOB-17.</title>
        <authorList>
            <person name="Chen K."/>
            <person name="Jian S."/>
            <person name="Huang L."/>
            <person name="Ruan Z."/>
            <person name="Li S."/>
            <person name="Jiang J."/>
        </authorList>
    </citation>
    <scope>NUCLEOTIDE SEQUENCE</scope>
    <source>
        <strain evidence="12">EOB-17</strain>
    </source>
</reference>
<evidence type="ECO:0000256" key="5">
    <source>
        <dbReference type="ARBA" id="ARBA00022723"/>
    </source>
</evidence>
<dbReference type="EMBL" id="KR232561">
    <property type="protein sequence ID" value="AKZ66507.1"/>
    <property type="molecule type" value="Genomic_DNA"/>
</dbReference>
<evidence type="ECO:0000256" key="6">
    <source>
        <dbReference type="ARBA" id="ARBA00023002"/>
    </source>
</evidence>
<evidence type="ECO:0000256" key="3">
    <source>
        <dbReference type="ARBA" id="ARBA00022643"/>
    </source>
</evidence>
<keyword evidence="3" id="KW-0288">FMN</keyword>
<dbReference type="PROSITE" id="PS00198">
    <property type="entry name" value="4FE4S_FER_1"/>
    <property type="match status" value="1"/>
</dbReference>
<keyword evidence="5" id="KW-0479">Metal-binding</keyword>
<sequence>MRIFTHRDRPVHLGSFPSERLRRKPGPPDLSRILETGVLRPPSRQDAPGMLAPAISRFMCALDQVREGDRNPHLAEIPGSPGERAQHLKAASYFLDTSIAGVCALQDEHRLSERVEHPDFRTATYEQSETKLRLRFNPSALLRQMKRSMELCESGIEHHTHTLVLMVAHPRDPSADEPGADWIVGMQDWRAALRAAETAAVLANYLRILGYEARSHTATTTDVNLMRLAVSAGLARMEDGAVANPFVGTRFGLAAVTTTLALKVDLPLAPATLTERWRAHGPSWWLGASSPKNASNVVDYTGRNYRDSLYPVETLKRVDDTTTFIDEDRIPRVPKSSEFFLRAAFGDLGKAPQEASKDGYSVAKAPLAAALRLALNVYSVLQRGEPAPQKVSYLDPVRNAELVKATLHFLGADIAGLSRAPAWVWYSHKQDGTEMPVAHPFAATVMIDQGFETMEGASGDDWISSAQSMRTYMRAGLVCGVLGDHLRGLGYGATAHSAADSDVIQTPLVLLAGLGEVSRIGETILNPFLGPRSKTGVMTTDFPIQPDKPIDFGLQNFCDSCNKCARECPSGAISAGPKVMFNGYEIWKADVEKCTRYRMTNLGGAMCGRCMKACPWNLSGLVQEAPFRWAAMNMPVAAQWLARLDDALNRGGINPRKKWWWDITNDGTGKIVVAKEVNVRGLNKHIKIKHEDQTLAAYPAPLAPLPLPMPSPVDREAGIEAYKNLLTPEQHQQRVRDGETADLVPPLRRLTEEPPVMVARIGRRWKSSADGKIDLFEIVAGDGQPLPAWEAGAHIDITVTPEYIRQFSLAGDPADRGRYLMGILREDQGRGGSLKIHQMLRQDAQVVISRPRNHFPVIRSATRHVLLAGGIGVTPLIAMAHELHAAGADFDLYYKSRTRAQAAFINELEAMPWADRVHFHFSDERRLDIADVLKGYRDGNHVYTCGPAAFMDAVFATATSFGWPEDALHREYFSVPETEARERLPFKLKLIRSGQSIAVAADQSAVQALAACGLQVDVKCSDGLCGVCAVNYVDGDVDHRDFVLSKRQRETRMVLCCSRAAQADGEVMLDM</sequence>
<dbReference type="SUPFAM" id="SSF54292">
    <property type="entry name" value="2Fe-2S ferredoxin-like"/>
    <property type="match status" value="1"/>
</dbReference>
<dbReference type="GO" id="GO:0051537">
    <property type="term" value="F:2 iron, 2 sulfur cluster binding"/>
    <property type="evidence" value="ECO:0007669"/>
    <property type="project" value="UniProtKB-KW"/>
</dbReference>
<dbReference type="InterPro" id="IPR050415">
    <property type="entry name" value="MRET"/>
</dbReference>
<dbReference type="Gene3D" id="3.30.70.20">
    <property type="match status" value="1"/>
</dbReference>
<protein>
    <submittedName>
        <fullName evidence="12">BhbA3</fullName>
    </submittedName>
</protein>
<accession>A0A0K2BMT0</accession>
<keyword evidence="6" id="KW-0560">Oxidoreductase</keyword>
<dbReference type="InterPro" id="IPR001041">
    <property type="entry name" value="2Fe-2S_ferredoxin-type"/>
</dbReference>
<dbReference type="GO" id="GO:0016491">
    <property type="term" value="F:oxidoreductase activity"/>
    <property type="evidence" value="ECO:0007669"/>
    <property type="project" value="UniProtKB-KW"/>
</dbReference>
<feature type="domain" description="FAD-binding FR-type" evidence="11">
    <location>
        <begin position="728"/>
        <end position="858"/>
    </location>
</feature>
<dbReference type="CDD" id="cd06185">
    <property type="entry name" value="PDR_like"/>
    <property type="match status" value="1"/>
</dbReference>
<dbReference type="InterPro" id="IPR039261">
    <property type="entry name" value="FNR_nucleotide-bd"/>
</dbReference>